<protein>
    <submittedName>
        <fullName evidence="2">Uncharacterized protein</fullName>
    </submittedName>
</protein>
<dbReference type="Proteomes" id="UP000028481">
    <property type="component" value="Chromosome"/>
</dbReference>
<organism evidence="2 3">
    <name type="scientific">Thermodesulfobacterium commune DSM 2178</name>
    <dbReference type="NCBI Taxonomy" id="289377"/>
    <lineage>
        <taxon>Bacteria</taxon>
        <taxon>Pseudomonadati</taxon>
        <taxon>Thermodesulfobacteriota</taxon>
        <taxon>Thermodesulfobacteria</taxon>
        <taxon>Thermodesulfobacteriales</taxon>
        <taxon>Thermodesulfobacteriaceae</taxon>
        <taxon>Thermodesulfobacterium</taxon>
    </lineage>
</organism>
<dbReference type="AlphaFoldDB" id="A0A075WSU9"/>
<evidence type="ECO:0000313" key="3">
    <source>
        <dbReference type="Proteomes" id="UP000028481"/>
    </source>
</evidence>
<dbReference type="HOGENOM" id="CLU_2653310_0_0_0"/>
<evidence type="ECO:0000313" key="2">
    <source>
        <dbReference type="EMBL" id="AIH04359.1"/>
    </source>
</evidence>
<reference evidence="2 3" key="1">
    <citation type="journal article" date="2015" name="Genome Announc.">
        <title>Genome Sequence of a Sulfate-Reducing Thermophilic Bacterium, Thermodesulfobacterium commune DSM 2178T (Phylum Thermodesulfobacteria).</title>
        <authorList>
            <person name="Bhatnagar S."/>
            <person name="Badger J.H."/>
            <person name="Madupu R."/>
            <person name="Khouri H.M."/>
            <person name="O'Connor E.M."/>
            <person name="Robb F.T."/>
            <person name="Ward N.L."/>
            <person name="Eisen J.A."/>
        </authorList>
    </citation>
    <scope>NUCLEOTIDE SEQUENCE [LARGE SCALE GENOMIC DNA]</scope>
    <source>
        <strain evidence="2 3">DSM 2178</strain>
    </source>
</reference>
<gene>
    <name evidence="2" type="ORF">HL41_06245</name>
</gene>
<evidence type="ECO:0000256" key="1">
    <source>
        <dbReference type="SAM" id="MobiDB-lite"/>
    </source>
</evidence>
<proteinExistence type="predicted"/>
<keyword evidence="3" id="KW-1185">Reference proteome</keyword>
<dbReference type="KEGG" id="tcm:HL41_06245"/>
<dbReference type="eggNOG" id="ENOG5030PW2">
    <property type="taxonomic scope" value="Bacteria"/>
</dbReference>
<sequence length="80" mass="9155">MKCPKCGYVFSEEYTQCLRCGNSMTLILEVLGHFPRPANEPFLSIDDFEEKPSIQEGISIGEEPNTEEKPPKEIDFKFPE</sequence>
<feature type="region of interest" description="Disordered" evidence="1">
    <location>
        <begin position="57"/>
        <end position="80"/>
    </location>
</feature>
<dbReference type="PaxDb" id="289377-HL41_06245"/>
<dbReference type="RefSeq" id="WP_022855408.1">
    <property type="nucleotide sequence ID" value="NZ_CP008796.1"/>
</dbReference>
<dbReference type="EMBL" id="CP008796">
    <property type="protein sequence ID" value="AIH04359.1"/>
    <property type="molecule type" value="Genomic_DNA"/>
</dbReference>
<dbReference type="OrthoDB" id="9811715at2"/>
<feature type="compositionally biased region" description="Basic and acidic residues" evidence="1">
    <location>
        <begin position="66"/>
        <end position="80"/>
    </location>
</feature>
<name>A0A075WSU9_9BACT</name>
<accession>A0A075WSU9</accession>